<name>A0A402CP32_9BACT</name>
<dbReference type="Pfam" id="PF04023">
    <property type="entry name" value="FeoA"/>
    <property type="match status" value="1"/>
</dbReference>
<evidence type="ECO:0000259" key="1">
    <source>
        <dbReference type="SMART" id="SM00899"/>
    </source>
</evidence>
<protein>
    <recommendedName>
        <fullName evidence="1">Ferrous iron transporter FeoA-like domain-containing protein</fullName>
    </recommendedName>
</protein>
<evidence type="ECO:0000313" key="2">
    <source>
        <dbReference type="EMBL" id="BDI33234.1"/>
    </source>
</evidence>
<keyword evidence="3" id="KW-1185">Reference proteome</keyword>
<dbReference type="InterPro" id="IPR008988">
    <property type="entry name" value="Transcriptional_repressor_C"/>
</dbReference>
<evidence type="ECO:0000313" key="3">
    <source>
        <dbReference type="Proteomes" id="UP000287394"/>
    </source>
</evidence>
<proteinExistence type="predicted"/>
<dbReference type="InterPro" id="IPR052713">
    <property type="entry name" value="FeoA"/>
</dbReference>
<dbReference type="RefSeq" id="WP_218025456.1">
    <property type="nucleotide sequence ID" value="NZ_AP025739.1"/>
</dbReference>
<organism evidence="2 3">
    <name type="scientific">Capsulimonas corticalis</name>
    <dbReference type="NCBI Taxonomy" id="2219043"/>
    <lineage>
        <taxon>Bacteria</taxon>
        <taxon>Bacillati</taxon>
        <taxon>Armatimonadota</taxon>
        <taxon>Armatimonadia</taxon>
        <taxon>Capsulimonadales</taxon>
        <taxon>Capsulimonadaceae</taxon>
        <taxon>Capsulimonas</taxon>
    </lineage>
</organism>
<dbReference type="AlphaFoldDB" id="A0A402CP32"/>
<dbReference type="PANTHER" id="PTHR42954:SF2">
    <property type="entry name" value="FE(2+) TRANSPORT PROTEIN A"/>
    <property type="match status" value="1"/>
</dbReference>
<dbReference type="SUPFAM" id="SSF50037">
    <property type="entry name" value="C-terminal domain of transcriptional repressors"/>
    <property type="match status" value="1"/>
</dbReference>
<accession>A0A402CP32</accession>
<dbReference type="InterPro" id="IPR038157">
    <property type="entry name" value="FeoA_core_dom"/>
</dbReference>
<dbReference type="KEGG" id="ccot:CCAX7_52850"/>
<reference evidence="2 3" key="1">
    <citation type="journal article" date="2019" name="Int. J. Syst. Evol. Microbiol.">
        <title>Capsulimonas corticalis gen. nov., sp. nov., an aerobic capsulated bacterium, of a novel bacterial order, Capsulimonadales ord. nov., of the class Armatimonadia of the phylum Armatimonadetes.</title>
        <authorList>
            <person name="Li J."/>
            <person name="Kudo C."/>
            <person name="Tonouchi A."/>
        </authorList>
    </citation>
    <scope>NUCLEOTIDE SEQUENCE [LARGE SCALE GENOMIC DNA]</scope>
    <source>
        <strain evidence="2 3">AX-7</strain>
    </source>
</reference>
<dbReference type="GO" id="GO:0046914">
    <property type="term" value="F:transition metal ion binding"/>
    <property type="evidence" value="ECO:0007669"/>
    <property type="project" value="InterPro"/>
</dbReference>
<dbReference type="PANTHER" id="PTHR42954">
    <property type="entry name" value="FE(2+) TRANSPORT PROTEIN A"/>
    <property type="match status" value="1"/>
</dbReference>
<gene>
    <name evidence="2" type="ORF">CCAX7_52850</name>
</gene>
<sequence>MPTTTTSTTDQDNFFAAFNRWRGAREESRRAAIESSYLRFGAPDETGHIAMPLSAMHPGDYGHVISLDGDAAVRQHLQEMGFTAGTQIEFVRSAPLRDPITVLIRGYQLSLRRREADAILVRRCPPAFEGE</sequence>
<dbReference type="Proteomes" id="UP000287394">
    <property type="component" value="Chromosome"/>
</dbReference>
<dbReference type="InterPro" id="IPR007167">
    <property type="entry name" value="Fe-transptr_FeoA-like"/>
</dbReference>
<dbReference type="Gene3D" id="2.30.30.90">
    <property type="match status" value="1"/>
</dbReference>
<dbReference type="SMART" id="SM00899">
    <property type="entry name" value="FeoA"/>
    <property type="match status" value="1"/>
</dbReference>
<dbReference type="EMBL" id="AP025739">
    <property type="protein sequence ID" value="BDI33234.1"/>
    <property type="molecule type" value="Genomic_DNA"/>
</dbReference>
<feature type="domain" description="Ferrous iron transporter FeoA-like" evidence="1">
    <location>
        <begin position="51"/>
        <end position="123"/>
    </location>
</feature>